<accession>A0A1L8MQ04</accession>
<gene>
    <name evidence="6" type="ORF">A9Q68_04685</name>
</gene>
<reference evidence="7" key="1">
    <citation type="submission" date="2016-06" db="EMBL/GenBank/DDBJ databases">
        <authorList>
            <person name="de Vries S.P.W."/>
            <person name="Hadjirin N.F."/>
            <person name="Lay E.M."/>
            <person name="Zadoks R.N."/>
            <person name="Peacock S.J."/>
            <person name="Parkhill J."/>
            <person name="Grant A.J."/>
            <person name="Mcdougall S."/>
            <person name="Holmes M.A."/>
        </authorList>
    </citation>
    <scope>NUCLEOTIDE SEQUENCE [LARGE SCALE GENOMIC DNA]</scope>
    <source>
        <strain evidence="7">NZ1587</strain>
    </source>
</reference>
<organism evidence="6 7">
    <name type="scientific">Streptococcus bovimastitidis</name>
    <dbReference type="NCBI Taxonomy" id="1856638"/>
    <lineage>
        <taxon>Bacteria</taxon>
        <taxon>Bacillati</taxon>
        <taxon>Bacillota</taxon>
        <taxon>Bacilli</taxon>
        <taxon>Lactobacillales</taxon>
        <taxon>Streptococcaceae</taxon>
        <taxon>Streptococcus</taxon>
    </lineage>
</organism>
<dbReference type="GO" id="GO:0016887">
    <property type="term" value="F:ATP hydrolysis activity"/>
    <property type="evidence" value="ECO:0007669"/>
    <property type="project" value="InterPro"/>
</dbReference>
<dbReference type="OrthoDB" id="9806726at2"/>
<evidence type="ECO:0000256" key="1">
    <source>
        <dbReference type="ARBA" id="ARBA00005417"/>
    </source>
</evidence>
<dbReference type="InterPro" id="IPR003593">
    <property type="entry name" value="AAA+_ATPase"/>
</dbReference>
<dbReference type="AlphaFoldDB" id="A0A1L8MQ04"/>
<dbReference type="PROSITE" id="PS00211">
    <property type="entry name" value="ABC_TRANSPORTER_1"/>
    <property type="match status" value="1"/>
</dbReference>
<dbReference type="PANTHER" id="PTHR42734">
    <property type="entry name" value="METAL TRANSPORT SYSTEM ATP-BINDING PROTEIN TM_0124-RELATED"/>
    <property type="match status" value="1"/>
</dbReference>
<comment type="similarity">
    <text evidence="1">Belongs to the ABC transporter superfamily.</text>
</comment>
<dbReference type="Pfam" id="PF00005">
    <property type="entry name" value="ABC_tran"/>
    <property type="match status" value="1"/>
</dbReference>
<dbReference type="Proteomes" id="UP000182015">
    <property type="component" value="Unassembled WGS sequence"/>
</dbReference>
<keyword evidence="2" id="KW-0813">Transport</keyword>
<dbReference type="EMBL" id="LZDD01000001">
    <property type="protein sequence ID" value="OJF72844.1"/>
    <property type="molecule type" value="Genomic_DNA"/>
</dbReference>
<dbReference type="STRING" id="1856638.A9Q68_04685"/>
<dbReference type="SUPFAM" id="SSF52540">
    <property type="entry name" value="P-loop containing nucleoside triphosphate hydrolases"/>
    <property type="match status" value="1"/>
</dbReference>
<dbReference type="PROSITE" id="PS50893">
    <property type="entry name" value="ABC_TRANSPORTER_2"/>
    <property type="match status" value="1"/>
</dbReference>
<protein>
    <submittedName>
        <fullName evidence="6">Manganese ABC transporter ATP-binding protein</fullName>
    </submittedName>
</protein>
<evidence type="ECO:0000259" key="5">
    <source>
        <dbReference type="PROSITE" id="PS50893"/>
    </source>
</evidence>
<dbReference type="RefSeq" id="WP_071793541.1">
    <property type="nucleotide sequence ID" value="NZ_LZDD01000001.1"/>
</dbReference>
<keyword evidence="4 6" id="KW-0067">ATP-binding</keyword>
<name>A0A1L8MQ04_9STRE</name>
<proteinExistence type="inferred from homology"/>
<dbReference type="InterPro" id="IPR027417">
    <property type="entry name" value="P-loop_NTPase"/>
</dbReference>
<feature type="domain" description="ABC transporter" evidence="5">
    <location>
        <begin position="2"/>
        <end position="233"/>
    </location>
</feature>
<dbReference type="InterPro" id="IPR050153">
    <property type="entry name" value="Metal_Ion_Import_ABC"/>
</dbReference>
<dbReference type="InterPro" id="IPR017871">
    <property type="entry name" value="ABC_transporter-like_CS"/>
</dbReference>
<dbReference type="Gene3D" id="3.40.50.300">
    <property type="entry name" value="P-loop containing nucleotide triphosphate hydrolases"/>
    <property type="match status" value="1"/>
</dbReference>
<sequence>MIRIKDLSVSYDGCNKILDKVTLMIEEEGIIGIIGPNGAGKSTLMKAMLGLIPYKGELAIDNKYQQPSQQVAYVEQRSQFDLQFPITVEECVLLGTYGRLGLFHAVTAKERDLASHYLQEVGLEDYAQEPIKSLSGGQFQRMLLVRCLIQEQNYLFLDEPFVGIDSVSEAIIVNLLKKLANQGKTILIVHHDLSKVKDYFDQLLLLNRGLIAFGPVDEVFNQENLTKTYGENRVMTGGVC</sequence>
<evidence type="ECO:0000313" key="7">
    <source>
        <dbReference type="Proteomes" id="UP000182015"/>
    </source>
</evidence>
<dbReference type="CDD" id="cd03235">
    <property type="entry name" value="ABC_Metallic_Cations"/>
    <property type="match status" value="1"/>
</dbReference>
<dbReference type="GO" id="GO:0005524">
    <property type="term" value="F:ATP binding"/>
    <property type="evidence" value="ECO:0007669"/>
    <property type="project" value="UniProtKB-KW"/>
</dbReference>
<evidence type="ECO:0000256" key="3">
    <source>
        <dbReference type="ARBA" id="ARBA00022741"/>
    </source>
</evidence>
<evidence type="ECO:0000256" key="2">
    <source>
        <dbReference type="ARBA" id="ARBA00022448"/>
    </source>
</evidence>
<comment type="caution">
    <text evidence="6">The sequence shown here is derived from an EMBL/GenBank/DDBJ whole genome shotgun (WGS) entry which is preliminary data.</text>
</comment>
<evidence type="ECO:0000256" key="4">
    <source>
        <dbReference type="ARBA" id="ARBA00022840"/>
    </source>
</evidence>
<dbReference type="PANTHER" id="PTHR42734:SF5">
    <property type="entry name" value="IRON TRANSPORT SYSTEM ATP-BINDING PROTEIN HI_0361-RELATED"/>
    <property type="match status" value="1"/>
</dbReference>
<evidence type="ECO:0000313" key="6">
    <source>
        <dbReference type="EMBL" id="OJF72844.1"/>
    </source>
</evidence>
<keyword evidence="7" id="KW-1185">Reference proteome</keyword>
<keyword evidence="3" id="KW-0547">Nucleotide-binding</keyword>
<dbReference type="SMART" id="SM00382">
    <property type="entry name" value="AAA"/>
    <property type="match status" value="1"/>
</dbReference>
<dbReference type="InterPro" id="IPR003439">
    <property type="entry name" value="ABC_transporter-like_ATP-bd"/>
</dbReference>